<dbReference type="KEGG" id="jag:GJA_16"/>
<gene>
    <name evidence="4" type="ORF">GJA_16</name>
</gene>
<evidence type="ECO:0000256" key="2">
    <source>
        <dbReference type="ARBA" id="ARBA00022490"/>
    </source>
</evidence>
<accession>W0UWJ0</accession>
<dbReference type="PANTHER" id="PTHR31250:SF27">
    <property type="entry name" value="IQ DOMAIN-CONTAINING PROTEIN IQM5"/>
    <property type="match status" value="1"/>
</dbReference>
<dbReference type="RefSeq" id="WP_038487329.1">
    <property type="nucleotide sequence ID" value="NZ_BCTH01000111.1"/>
</dbReference>
<dbReference type="STRING" id="1349767.GJA_16"/>
<organism evidence="4 5">
    <name type="scientific">Janthinobacterium agaricidamnosum NBRC 102515 = DSM 9628</name>
    <dbReference type="NCBI Taxonomy" id="1349767"/>
    <lineage>
        <taxon>Bacteria</taxon>
        <taxon>Pseudomonadati</taxon>
        <taxon>Pseudomonadota</taxon>
        <taxon>Betaproteobacteria</taxon>
        <taxon>Burkholderiales</taxon>
        <taxon>Oxalobacteraceae</taxon>
        <taxon>Janthinobacterium</taxon>
    </lineage>
</organism>
<dbReference type="AlphaFoldDB" id="W0UWJ0"/>
<dbReference type="OrthoDB" id="2677932at2"/>
<feature type="region of interest" description="Disordered" evidence="3">
    <location>
        <begin position="1"/>
        <end position="20"/>
    </location>
</feature>
<reference evidence="4 5" key="1">
    <citation type="journal article" date="2015" name="Genome Announc.">
        <title>Genome Sequence of Mushroom Soft-Rot Pathogen Janthinobacterium agaricidamnosum.</title>
        <authorList>
            <person name="Graupner K."/>
            <person name="Lackner G."/>
            <person name="Hertweck C."/>
        </authorList>
    </citation>
    <scope>NUCLEOTIDE SEQUENCE [LARGE SCALE GENOMIC DNA]</scope>
    <source>
        <strain evidence="5">NBRC 102515 / DSM 9628</strain>
    </source>
</reference>
<dbReference type="HOGENOM" id="CLU_806037_0_0_4"/>
<keyword evidence="5" id="KW-1185">Reference proteome</keyword>
<dbReference type="Proteomes" id="UP000027604">
    <property type="component" value="Chromosome I"/>
</dbReference>
<comment type="subcellular location">
    <subcellularLocation>
        <location evidence="1">Cytoplasm</location>
    </subcellularLocation>
</comment>
<name>W0UWJ0_9BURK</name>
<proteinExistence type="predicted"/>
<evidence type="ECO:0000256" key="1">
    <source>
        <dbReference type="ARBA" id="ARBA00004496"/>
    </source>
</evidence>
<evidence type="ECO:0000313" key="4">
    <source>
        <dbReference type="EMBL" id="CDG80684.1"/>
    </source>
</evidence>
<dbReference type="PANTHER" id="PTHR31250">
    <property type="entry name" value="IQ DOMAIN-CONTAINING PROTEIN IQM3"/>
    <property type="match status" value="1"/>
</dbReference>
<evidence type="ECO:0000256" key="3">
    <source>
        <dbReference type="SAM" id="MobiDB-lite"/>
    </source>
</evidence>
<sequence length="344" mass="38644">MLEKIYSSSGDSPISQSLSLKNNSEHQGNFLHGKFSNSRSAIQPQLKSIPEWDELKEISLANGFAKGVSIDRRTKFKNAIEKVVSLAPNTRKGEVGLIEHTKLEALDTGKHRIYSMLNIVHGDWKKTGQQQAGFFEWLDKNPDHKIPIFDPEKVIEEWEKNGKPGDAGPHVWARENLHESAAAIVGYKSVKEIEQTKFLSGKDIKQYQAIVENGVWHRTDEQATLVDTLASPGKTNHAEYYPQHGVFVMHRNGNMYIHDYERNKMHHPMTTGGVPVLASGIIKIENGVATSFALISGHYRCGLAELDRVLKSMKDGKVNLRDMNIAAPAIKDNEGLQQLLKKYR</sequence>
<dbReference type="GO" id="GO:0005737">
    <property type="term" value="C:cytoplasm"/>
    <property type="evidence" value="ECO:0007669"/>
    <property type="project" value="UniProtKB-SubCell"/>
</dbReference>
<evidence type="ECO:0000313" key="5">
    <source>
        <dbReference type="Proteomes" id="UP000027604"/>
    </source>
</evidence>
<protein>
    <submittedName>
        <fullName evidence="4">Uncharacterized protein</fullName>
    </submittedName>
</protein>
<dbReference type="InterPro" id="IPR044159">
    <property type="entry name" value="IQM"/>
</dbReference>
<dbReference type="PATRIC" id="fig|1349767.4.peg.2610"/>
<dbReference type="EMBL" id="HG322949">
    <property type="protein sequence ID" value="CDG80684.1"/>
    <property type="molecule type" value="Genomic_DNA"/>
</dbReference>
<keyword evidence="2" id="KW-0963">Cytoplasm</keyword>